<evidence type="ECO:0000313" key="4">
    <source>
        <dbReference type="Proteomes" id="UP000431092"/>
    </source>
</evidence>
<dbReference type="InterPro" id="IPR012312">
    <property type="entry name" value="Hemerythrin-like"/>
</dbReference>
<evidence type="ECO:0000259" key="2">
    <source>
        <dbReference type="Pfam" id="PF01814"/>
    </source>
</evidence>
<feature type="compositionally biased region" description="Basic residues" evidence="1">
    <location>
        <begin position="193"/>
        <end position="204"/>
    </location>
</feature>
<dbReference type="Proteomes" id="UP000431092">
    <property type="component" value="Unassembled WGS sequence"/>
</dbReference>
<comment type="caution">
    <text evidence="3">The sequence shown here is derived from an EMBL/GenBank/DDBJ whole genome shotgun (WGS) entry which is preliminary data.</text>
</comment>
<dbReference type="EMBL" id="WLVL01000044">
    <property type="protein sequence ID" value="MTB73106.1"/>
    <property type="molecule type" value="Genomic_DNA"/>
</dbReference>
<dbReference type="Gene3D" id="1.20.120.520">
    <property type="entry name" value="nmb1532 protein domain like"/>
    <property type="match status" value="1"/>
</dbReference>
<sequence>MDITDIILEQHAQQRAAFAQLEEWPKQDVEGLTALWQRLQIFLETHAEAEERFFYPHLLDEGTGAADADDGTVEGEVEDAIKDHNKLRDAIRRAGEVEVGSDAWWEAVTDADVVNSEHMGEEERQDLRDFRDHASLQQRHDIAVDFLRWQAQKAADGITPVDKDAEAYVEDPEAELAQAEDSAQAASGTATKAAKKASAKKAAK</sequence>
<dbReference type="AlphaFoldDB" id="A0A6I3J158"/>
<evidence type="ECO:0000256" key="1">
    <source>
        <dbReference type="SAM" id="MobiDB-lite"/>
    </source>
</evidence>
<feature type="region of interest" description="Disordered" evidence="1">
    <location>
        <begin position="171"/>
        <end position="204"/>
    </location>
</feature>
<proteinExistence type="predicted"/>
<gene>
    <name evidence="3" type="ORF">GGG17_14270</name>
</gene>
<feature type="compositionally biased region" description="Low complexity" evidence="1">
    <location>
        <begin position="182"/>
        <end position="192"/>
    </location>
</feature>
<reference evidence="3 4" key="1">
    <citation type="submission" date="2019-11" db="EMBL/GenBank/DDBJ databases">
        <title>Whole genome sequencing identifies a novel species of the genus Arsenicicoccus isolated from human blood.</title>
        <authorList>
            <person name="Jeong J.H."/>
            <person name="Kweon O.J."/>
            <person name="Kim H.R."/>
            <person name="Kim T.-H."/>
            <person name="Ha S.-M."/>
            <person name="Lee M.-K."/>
        </authorList>
    </citation>
    <scope>NUCLEOTIDE SEQUENCE [LARGE SCALE GENOMIC DNA]</scope>
    <source>
        <strain evidence="3 4">MKL-02</strain>
    </source>
</reference>
<organism evidence="3 4">
    <name type="scientific">Arsenicicoccus cauae</name>
    <dbReference type="NCBI Taxonomy" id="2663847"/>
    <lineage>
        <taxon>Bacteria</taxon>
        <taxon>Bacillati</taxon>
        <taxon>Actinomycetota</taxon>
        <taxon>Actinomycetes</taxon>
        <taxon>Micrococcales</taxon>
        <taxon>Intrasporangiaceae</taxon>
        <taxon>Arsenicicoccus</taxon>
    </lineage>
</organism>
<name>A0A6I3J158_9MICO</name>
<accession>A0A6I3J158</accession>
<keyword evidence="4" id="KW-1185">Reference proteome</keyword>
<evidence type="ECO:0000313" key="3">
    <source>
        <dbReference type="EMBL" id="MTB73106.1"/>
    </source>
</evidence>
<dbReference type="Pfam" id="PF01814">
    <property type="entry name" value="Hemerythrin"/>
    <property type="match status" value="1"/>
</dbReference>
<protein>
    <submittedName>
        <fullName evidence="3">Cation-binding protein</fullName>
    </submittedName>
</protein>
<dbReference type="RefSeq" id="WP_311966715.1">
    <property type="nucleotide sequence ID" value="NZ_CP171001.1"/>
</dbReference>
<feature type="domain" description="Hemerythrin-like" evidence="2">
    <location>
        <begin position="3"/>
        <end position="125"/>
    </location>
</feature>